<evidence type="ECO:0000259" key="1">
    <source>
        <dbReference type="Pfam" id="PF01548"/>
    </source>
</evidence>
<sequence>MLVGLLSAHDQSVAYLTGLAVHRASATYRGEGKTDARDAFVIADQARIRRELGLLRPGDDIAIDLRTLTARRLDLVFDRT</sequence>
<dbReference type="EMBL" id="JACHJD010000036">
    <property type="protein sequence ID" value="MBB5109715.1"/>
    <property type="molecule type" value="Genomic_DNA"/>
</dbReference>
<dbReference type="AlphaFoldDB" id="A0A7W8B5T5"/>
<proteinExistence type="predicted"/>
<feature type="domain" description="Transposase IS110-like N-terminal" evidence="1">
    <location>
        <begin position="2"/>
        <end position="80"/>
    </location>
</feature>
<gene>
    <name evidence="2" type="ORF">FHS40_008845</name>
</gene>
<dbReference type="InterPro" id="IPR002525">
    <property type="entry name" value="Transp_IS110-like_N"/>
</dbReference>
<reference evidence="2 3" key="1">
    <citation type="submission" date="2020-08" db="EMBL/GenBank/DDBJ databases">
        <title>Genomic Encyclopedia of Type Strains, Phase III (KMG-III): the genomes of soil and plant-associated and newly described type strains.</title>
        <authorList>
            <person name="Whitman W."/>
        </authorList>
    </citation>
    <scope>NUCLEOTIDE SEQUENCE [LARGE SCALE GENOMIC DNA]</scope>
    <source>
        <strain evidence="2 3">CECT 3146</strain>
    </source>
</reference>
<accession>A0A7W8B5T5</accession>
<dbReference type="Pfam" id="PF01548">
    <property type="entry name" value="DEDD_Tnp_IS110"/>
    <property type="match status" value="1"/>
</dbReference>
<dbReference type="GO" id="GO:0003677">
    <property type="term" value="F:DNA binding"/>
    <property type="evidence" value="ECO:0007669"/>
    <property type="project" value="InterPro"/>
</dbReference>
<comment type="caution">
    <text evidence="2">The sequence shown here is derived from an EMBL/GenBank/DDBJ whole genome shotgun (WGS) entry which is preliminary data.</text>
</comment>
<evidence type="ECO:0000313" key="3">
    <source>
        <dbReference type="Proteomes" id="UP000549009"/>
    </source>
</evidence>
<organism evidence="2 3">
    <name type="scientific">Streptomyces spectabilis</name>
    <dbReference type="NCBI Taxonomy" id="68270"/>
    <lineage>
        <taxon>Bacteria</taxon>
        <taxon>Bacillati</taxon>
        <taxon>Actinomycetota</taxon>
        <taxon>Actinomycetes</taxon>
        <taxon>Kitasatosporales</taxon>
        <taxon>Streptomycetaceae</taxon>
        <taxon>Streptomyces</taxon>
    </lineage>
</organism>
<dbReference type="GO" id="GO:0006313">
    <property type="term" value="P:DNA transposition"/>
    <property type="evidence" value="ECO:0007669"/>
    <property type="project" value="InterPro"/>
</dbReference>
<name>A0A7W8B5T5_STRST</name>
<protein>
    <submittedName>
        <fullName evidence="2">Peroxiredoxin</fullName>
    </submittedName>
</protein>
<evidence type="ECO:0000313" key="2">
    <source>
        <dbReference type="EMBL" id="MBB5109715.1"/>
    </source>
</evidence>
<dbReference type="Proteomes" id="UP000549009">
    <property type="component" value="Unassembled WGS sequence"/>
</dbReference>
<keyword evidence="3" id="KW-1185">Reference proteome</keyword>
<dbReference type="GO" id="GO:0004803">
    <property type="term" value="F:transposase activity"/>
    <property type="evidence" value="ECO:0007669"/>
    <property type="project" value="InterPro"/>
</dbReference>